<dbReference type="PROSITE" id="PS00674">
    <property type="entry name" value="AAA"/>
    <property type="match status" value="1"/>
</dbReference>
<dbReference type="InterPro" id="IPR051701">
    <property type="entry name" value="Mito_OM_Translocase_MSP1"/>
</dbReference>
<dbReference type="InterPro" id="IPR003960">
    <property type="entry name" value="ATPase_AAA_CS"/>
</dbReference>
<keyword evidence="2" id="KW-0547">Nucleotide-binding</keyword>
<dbReference type="InterPro" id="IPR027417">
    <property type="entry name" value="P-loop_NTPase"/>
</dbReference>
<sequence>MQLWDGMESAKDQRIVVMGATNRPWCVDEAVLRRFSIQHEVGLPNAAQRVAILHSYLTRHNIELGGRAVDPELLATSSGRPSKAIETIGARTEGFSGSDLMELCSQAAQSMLSEHWSRHCREMASSSGHPSGTATRSELLDLMKMELRPVTLNDFLHVLDKMQPSTNKAQEYNLRTRGTTGGGSAAGGDKDGNLIVMELLAQLAKASAASNSSAS</sequence>
<keyword evidence="3" id="KW-0067">ATP-binding</keyword>
<evidence type="ECO:0000256" key="3">
    <source>
        <dbReference type="ARBA" id="ARBA00022840"/>
    </source>
</evidence>
<dbReference type="Proteomes" id="UP000815325">
    <property type="component" value="Unassembled WGS sequence"/>
</dbReference>
<evidence type="ECO:0000256" key="1">
    <source>
        <dbReference type="ARBA" id="ARBA00004304"/>
    </source>
</evidence>
<keyword evidence="6" id="KW-1185">Reference proteome</keyword>
<name>A0ABQ7H6B9_DUNSA</name>
<accession>A0ABQ7H6B9</accession>
<dbReference type="Gene3D" id="1.10.8.60">
    <property type="match status" value="1"/>
</dbReference>
<dbReference type="PANTHER" id="PTHR45644:SF56">
    <property type="entry name" value="AAA ATPASE, PUTATIVE (AFU_ORTHOLOGUE AFUA_2G12920)-RELATED"/>
    <property type="match status" value="1"/>
</dbReference>
<evidence type="ECO:0000256" key="2">
    <source>
        <dbReference type="ARBA" id="ARBA00022741"/>
    </source>
</evidence>
<proteinExistence type="predicted"/>
<dbReference type="EMBL" id="MU069462">
    <property type="protein sequence ID" value="KAF5842400.1"/>
    <property type="molecule type" value="Genomic_DNA"/>
</dbReference>
<feature type="domain" description="AAA ATPase AAA+ lid" evidence="4">
    <location>
        <begin position="85"/>
        <end position="115"/>
    </location>
</feature>
<comment type="caution">
    <text evidence="5">The sequence shown here is derived from an EMBL/GenBank/DDBJ whole genome shotgun (WGS) entry which is preliminary data.</text>
</comment>
<evidence type="ECO:0000313" key="6">
    <source>
        <dbReference type="Proteomes" id="UP000815325"/>
    </source>
</evidence>
<gene>
    <name evidence="5" type="ORF">DUNSADRAFT_7384</name>
</gene>
<dbReference type="Pfam" id="PF17862">
    <property type="entry name" value="AAA_lid_3"/>
    <property type="match status" value="1"/>
</dbReference>
<comment type="subcellular location">
    <subcellularLocation>
        <location evidence="1">Mitochondrion membrane</location>
        <topology evidence="1">Single-pass membrane protein</topology>
    </subcellularLocation>
</comment>
<evidence type="ECO:0000313" key="5">
    <source>
        <dbReference type="EMBL" id="KAF5842400.1"/>
    </source>
</evidence>
<evidence type="ECO:0000259" key="4">
    <source>
        <dbReference type="Pfam" id="PF17862"/>
    </source>
</evidence>
<dbReference type="Gene3D" id="3.40.50.300">
    <property type="entry name" value="P-loop containing nucleotide triphosphate hydrolases"/>
    <property type="match status" value="1"/>
</dbReference>
<dbReference type="InterPro" id="IPR041569">
    <property type="entry name" value="AAA_lid_3"/>
</dbReference>
<organism evidence="5 6">
    <name type="scientific">Dunaliella salina</name>
    <name type="common">Green alga</name>
    <name type="synonym">Protococcus salinus</name>
    <dbReference type="NCBI Taxonomy" id="3046"/>
    <lineage>
        <taxon>Eukaryota</taxon>
        <taxon>Viridiplantae</taxon>
        <taxon>Chlorophyta</taxon>
        <taxon>core chlorophytes</taxon>
        <taxon>Chlorophyceae</taxon>
        <taxon>CS clade</taxon>
        <taxon>Chlamydomonadales</taxon>
        <taxon>Dunaliellaceae</taxon>
        <taxon>Dunaliella</taxon>
    </lineage>
</organism>
<dbReference type="SUPFAM" id="SSF52540">
    <property type="entry name" value="P-loop containing nucleoside triphosphate hydrolases"/>
    <property type="match status" value="1"/>
</dbReference>
<reference evidence="5" key="1">
    <citation type="submission" date="2017-08" db="EMBL/GenBank/DDBJ databases">
        <authorList>
            <person name="Polle J.E."/>
            <person name="Barry K."/>
            <person name="Cushman J."/>
            <person name="Schmutz J."/>
            <person name="Tran D."/>
            <person name="Hathwaick L.T."/>
            <person name="Yim W.C."/>
            <person name="Jenkins J."/>
            <person name="Mckie-Krisberg Z.M."/>
            <person name="Prochnik S."/>
            <person name="Lindquist E."/>
            <person name="Dockter R.B."/>
            <person name="Adam C."/>
            <person name="Molina H."/>
            <person name="Bunkerborg J."/>
            <person name="Jin E."/>
            <person name="Buchheim M."/>
            <person name="Magnuson J."/>
        </authorList>
    </citation>
    <scope>NUCLEOTIDE SEQUENCE</scope>
    <source>
        <strain evidence="5">CCAP 19/18</strain>
    </source>
</reference>
<dbReference type="PANTHER" id="PTHR45644">
    <property type="entry name" value="AAA ATPASE, PUTATIVE (AFU_ORTHOLOGUE AFUA_2G12920)-RELATED-RELATED"/>
    <property type="match status" value="1"/>
</dbReference>
<protein>
    <recommendedName>
        <fullName evidence="4">AAA ATPase AAA+ lid domain-containing protein</fullName>
    </recommendedName>
</protein>